<organism evidence="7 8">
    <name type="scientific">Stenotrophomonas koreensis</name>
    <dbReference type="NCBI Taxonomy" id="266128"/>
    <lineage>
        <taxon>Bacteria</taxon>
        <taxon>Pseudomonadati</taxon>
        <taxon>Pseudomonadota</taxon>
        <taxon>Gammaproteobacteria</taxon>
        <taxon>Lysobacterales</taxon>
        <taxon>Lysobacteraceae</taxon>
        <taxon>Stenotrophomonas</taxon>
    </lineage>
</organism>
<reference evidence="7 8" key="1">
    <citation type="submission" date="2020-08" db="EMBL/GenBank/DDBJ databases">
        <title>Stenotrophomonas sp. W1S232.</title>
        <authorList>
            <person name="Deng Y."/>
        </authorList>
    </citation>
    <scope>NUCLEOTIDE SEQUENCE [LARGE SCALE GENOMIC DNA]</scope>
    <source>
        <strain evidence="7 8">W1S232</strain>
    </source>
</reference>
<sequence length="431" mass="45871">MLSLSEGWIMGPIARTTLKTTAVFGLRLVVQAATLLLVAHALGPDAYGAFAGVIGLAVFLGSLAGFGMPLLQLRASAAVPGENQEALPYAFPVVLLSGFSLLGIYVPLCLYLFPSARLGAGFLLAFGFSELVVQPLLVLFASMRHGAGEVVKSQLLQVMPLVLRTAAAGAVVLLAPASPLLWYCMAYLVATLVAFTVAWNGSAVAGFRSWRLPRSAEWRLAFGFAAAEVSRNGPTELDKSVAMRFLGGSDAGLYAAGSRIVAAFVLPVMAMVVSSLPRLFREADGKRVPVRLIAAMLASSCIYGVVMAPLLCLGVPWIDGLFGADYVGVGDIVAAMGIVVPGLAMRLVSGYVLMVLGRVWWRVSVEFFGVFLMAFSGYFLIPETGVMGMVHALAFSEWGMVFCSLLVISIDLFKVRDPRDERLMGRRSDGN</sequence>
<feature type="transmembrane region" description="Helical" evidence="6">
    <location>
        <begin position="155"/>
        <end position="175"/>
    </location>
</feature>
<keyword evidence="3 6" id="KW-0812">Transmembrane</keyword>
<keyword evidence="4 6" id="KW-1133">Transmembrane helix</keyword>
<protein>
    <submittedName>
        <fullName evidence="7">Lipopolysaccharide biosynthesis protein</fullName>
    </submittedName>
</protein>
<dbReference type="AlphaFoldDB" id="A0A7W3YW95"/>
<evidence type="ECO:0000256" key="5">
    <source>
        <dbReference type="ARBA" id="ARBA00023136"/>
    </source>
</evidence>
<feature type="transmembrane region" description="Helical" evidence="6">
    <location>
        <begin position="324"/>
        <end position="347"/>
    </location>
</feature>
<dbReference type="InterPro" id="IPR050833">
    <property type="entry name" value="Poly_Biosynth_Transport"/>
</dbReference>
<dbReference type="PANTHER" id="PTHR30250">
    <property type="entry name" value="PST FAMILY PREDICTED COLANIC ACID TRANSPORTER"/>
    <property type="match status" value="1"/>
</dbReference>
<feature type="transmembrane region" description="Helical" evidence="6">
    <location>
        <begin position="89"/>
        <end position="113"/>
    </location>
</feature>
<feature type="transmembrane region" description="Helical" evidence="6">
    <location>
        <begin position="292"/>
        <end position="318"/>
    </location>
</feature>
<evidence type="ECO:0000256" key="2">
    <source>
        <dbReference type="ARBA" id="ARBA00022475"/>
    </source>
</evidence>
<feature type="transmembrane region" description="Helical" evidence="6">
    <location>
        <begin position="46"/>
        <end position="69"/>
    </location>
</feature>
<comment type="caution">
    <text evidence="7">The sequence shown here is derived from an EMBL/GenBank/DDBJ whole genome shotgun (WGS) entry which is preliminary data.</text>
</comment>
<dbReference type="EMBL" id="JACIUV010000005">
    <property type="protein sequence ID" value="MBB1117754.1"/>
    <property type="molecule type" value="Genomic_DNA"/>
</dbReference>
<feature type="transmembrane region" description="Helical" evidence="6">
    <location>
        <begin position="180"/>
        <end position="199"/>
    </location>
</feature>
<keyword evidence="5 6" id="KW-0472">Membrane</keyword>
<evidence type="ECO:0000256" key="1">
    <source>
        <dbReference type="ARBA" id="ARBA00004651"/>
    </source>
</evidence>
<feature type="transmembrane region" description="Helical" evidence="6">
    <location>
        <begin position="393"/>
        <end position="413"/>
    </location>
</feature>
<feature type="transmembrane region" description="Helical" evidence="6">
    <location>
        <begin position="120"/>
        <end position="143"/>
    </location>
</feature>
<dbReference type="GO" id="GO:0005886">
    <property type="term" value="C:plasma membrane"/>
    <property type="evidence" value="ECO:0007669"/>
    <property type="project" value="UniProtKB-SubCell"/>
</dbReference>
<accession>A0A7W3YW95</accession>
<keyword evidence="2" id="KW-1003">Cell membrane</keyword>
<feature type="transmembrane region" description="Helical" evidence="6">
    <location>
        <begin position="260"/>
        <end position="280"/>
    </location>
</feature>
<evidence type="ECO:0000313" key="8">
    <source>
        <dbReference type="Proteomes" id="UP000550609"/>
    </source>
</evidence>
<gene>
    <name evidence="7" type="ORF">H4O09_11900</name>
</gene>
<evidence type="ECO:0000256" key="4">
    <source>
        <dbReference type="ARBA" id="ARBA00022989"/>
    </source>
</evidence>
<name>A0A7W3YW95_9GAMM</name>
<feature type="transmembrane region" description="Helical" evidence="6">
    <location>
        <begin position="20"/>
        <end position="39"/>
    </location>
</feature>
<evidence type="ECO:0000256" key="3">
    <source>
        <dbReference type="ARBA" id="ARBA00022692"/>
    </source>
</evidence>
<proteinExistence type="predicted"/>
<dbReference type="RefSeq" id="WP_182622737.1">
    <property type="nucleotide sequence ID" value="NZ_JACIUV010000005.1"/>
</dbReference>
<evidence type="ECO:0000256" key="6">
    <source>
        <dbReference type="SAM" id="Phobius"/>
    </source>
</evidence>
<feature type="transmembrane region" description="Helical" evidence="6">
    <location>
        <begin position="359"/>
        <end position="381"/>
    </location>
</feature>
<evidence type="ECO:0000313" key="7">
    <source>
        <dbReference type="EMBL" id="MBB1117754.1"/>
    </source>
</evidence>
<comment type="subcellular location">
    <subcellularLocation>
        <location evidence="1">Cell membrane</location>
        <topology evidence="1">Multi-pass membrane protein</topology>
    </subcellularLocation>
</comment>
<dbReference type="Proteomes" id="UP000550609">
    <property type="component" value="Unassembled WGS sequence"/>
</dbReference>
<dbReference type="PANTHER" id="PTHR30250:SF11">
    <property type="entry name" value="O-ANTIGEN TRANSPORTER-RELATED"/>
    <property type="match status" value="1"/>
</dbReference>